<dbReference type="InterPro" id="IPR027417">
    <property type="entry name" value="P-loop_NTPase"/>
</dbReference>
<gene>
    <name evidence="3" type="ORF">GM51_17555</name>
</gene>
<comment type="caution">
    <text evidence="3">The sequence shown here is derived from an EMBL/GenBank/DDBJ whole genome shotgun (WGS) entry which is preliminary data.</text>
</comment>
<dbReference type="PANTHER" id="PTHR30486:SF6">
    <property type="entry name" value="TYPE IV PILUS RETRACTATION ATPASE PILT"/>
    <property type="match status" value="1"/>
</dbReference>
<organism evidence="3">
    <name type="scientific">freshwater metagenome</name>
    <dbReference type="NCBI Taxonomy" id="449393"/>
    <lineage>
        <taxon>unclassified sequences</taxon>
        <taxon>metagenomes</taxon>
        <taxon>ecological metagenomes</taxon>
    </lineage>
</organism>
<dbReference type="Gene3D" id="3.30.450.380">
    <property type="match status" value="1"/>
</dbReference>
<dbReference type="PANTHER" id="PTHR30486">
    <property type="entry name" value="TWITCHING MOTILITY PROTEIN PILT"/>
    <property type="match status" value="1"/>
</dbReference>
<feature type="domain" description="Bacterial type II secretion system protein E" evidence="2">
    <location>
        <begin position="58"/>
        <end position="313"/>
    </location>
</feature>
<dbReference type="Gene3D" id="3.40.50.300">
    <property type="entry name" value="P-loop containing nucleotide triphosphate hydrolases"/>
    <property type="match status" value="1"/>
</dbReference>
<dbReference type="SUPFAM" id="SSF52540">
    <property type="entry name" value="P-loop containing nucleoside triphosphate hydrolases"/>
    <property type="match status" value="1"/>
</dbReference>
<evidence type="ECO:0000313" key="3">
    <source>
        <dbReference type="EMBL" id="KGA14321.1"/>
    </source>
</evidence>
<dbReference type="EMBL" id="JNSL01000152">
    <property type="protein sequence ID" value="KGA14321.1"/>
    <property type="molecule type" value="Genomic_DNA"/>
</dbReference>
<dbReference type="GO" id="GO:0016887">
    <property type="term" value="F:ATP hydrolysis activity"/>
    <property type="evidence" value="ECO:0007669"/>
    <property type="project" value="InterPro"/>
</dbReference>
<accession>A0A094QIT8</accession>
<dbReference type="CDD" id="cd01130">
    <property type="entry name" value="VirB11-like_ATPase"/>
    <property type="match status" value="1"/>
</dbReference>
<dbReference type="InterPro" id="IPR022399">
    <property type="entry name" value="TadA-like_ATPase"/>
</dbReference>
<protein>
    <recommendedName>
        <fullName evidence="2">Bacterial type II secretion system protein E domain-containing protein</fullName>
    </recommendedName>
</protein>
<reference evidence="3" key="1">
    <citation type="submission" date="2014-06" db="EMBL/GenBank/DDBJ databases">
        <title>Key roles for freshwater Actinobacteria revealed by deep metagenomic sequencing.</title>
        <authorList>
            <person name="Ghai R."/>
            <person name="Mizuno C.M."/>
            <person name="Picazo A."/>
            <person name="Camacho A."/>
            <person name="Rodriguez-Valera F."/>
        </authorList>
    </citation>
    <scope>NUCLEOTIDE SEQUENCE</scope>
</reference>
<comment type="similarity">
    <text evidence="1">Belongs to the GSP E family.</text>
</comment>
<dbReference type="NCBIfam" id="TIGR03819">
    <property type="entry name" value="heli_sec_ATPase"/>
    <property type="match status" value="1"/>
</dbReference>
<name>A0A094QIT8_9ZZZZ</name>
<evidence type="ECO:0000256" key="1">
    <source>
        <dbReference type="ARBA" id="ARBA00006611"/>
    </source>
</evidence>
<sequence length="384" mass="42055">MKSNTPPEFVEQVRTRCIELGIKPEVSAVTQIVRQLLPGSTQGELVALIDVVMSEISGLGPLENLLLLPALTDILVNRFDEVWVDQGAGLQRTQVSWSSEQAARDFACHLAATGHRRLDDAHPFADLQLENGIRFHAVLPPLAVAGTAMSFRVPSHEQFTLEQLLDLGNLTKPIYKKIIEIILERKSFVISGGTGSGKTTLLAAMLSHVDQSHRIVVIEDSKELNIDHPHVVKVQSRIANSEGFGQVTMTDLVRQTLRMRPDRIVVGEVRGSEISDLLLALNTGHKGSATTIHADDATSVPTRIEALGLLAGLPRQAIHAQMFFAFDFVIQMHDAQRGSRGVSSIAKFSKHEDGTVFTEVLLLDSMFDDKDLTALGNEKMKVVA</sequence>
<dbReference type="InterPro" id="IPR001482">
    <property type="entry name" value="T2SS/T4SS_dom"/>
</dbReference>
<evidence type="ECO:0000259" key="2">
    <source>
        <dbReference type="Pfam" id="PF00437"/>
    </source>
</evidence>
<proteinExistence type="inferred from homology"/>
<dbReference type="Pfam" id="PF00437">
    <property type="entry name" value="T2SSE"/>
    <property type="match status" value="1"/>
</dbReference>
<dbReference type="AlphaFoldDB" id="A0A094QIT8"/>
<dbReference type="InterPro" id="IPR050921">
    <property type="entry name" value="T4SS_GSP_E_ATPase"/>
</dbReference>